<evidence type="ECO:0000256" key="1">
    <source>
        <dbReference type="SAM" id="Phobius"/>
    </source>
</evidence>
<evidence type="ECO:0000313" key="3">
    <source>
        <dbReference type="Proteomes" id="UP000438182"/>
    </source>
</evidence>
<organism evidence="2 3">
    <name type="scientific">Agromyces seonyuensis</name>
    <dbReference type="NCBI Taxonomy" id="2662446"/>
    <lineage>
        <taxon>Bacteria</taxon>
        <taxon>Bacillati</taxon>
        <taxon>Actinomycetota</taxon>
        <taxon>Actinomycetes</taxon>
        <taxon>Micrococcales</taxon>
        <taxon>Microbacteriaceae</taxon>
        <taxon>Agromyces</taxon>
    </lineage>
</organism>
<dbReference type="Proteomes" id="UP000438182">
    <property type="component" value="Unassembled WGS sequence"/>
</dbReference>
<protein>
    <submittedName>
        <fullName evidence="2">Uncharacterized protein</fullName>
    </submittedName>
</protein>
<dbReference type="EMBL" id="WSTA01000035">
    <property type="protein sequence ID" value="MWB98741.1"/>
    <property type="molecule type" value="Genomic_DNA"/>
</dbReference>
<keyword evidence="1" id="KW-0472">Membrane</keyword>
<proteinExistence type="predicted"/>
<feature type="transmembrane region" description="Helical" evidence="1">
    <location>
        <begin position="102"/>
        <end position="122"/>
    </location>
</feature>
<accession>A0A6I4NX31</accession>
<comment type="caution">
    <text evidence="2">The sequence shown here is derived from an EMBL/GenBank/DDBJ whole genome shotgun (WGS) entry which is preliminary data.</text>
</comment>
<evidence type="ECO:0000313" key="2">
    <source>
        <dbReference type="EMBL" id="MWB98741.1"/>
    </source>
</evidence>
<gene>
    <name evidence="2" type="ORF">GB864_09310</name>
</gene>
<dbReference type="RefSeq" id="WP_160424351.1">
    <property type="nucleotide sequence ID" value="NZ_WSTA01000035.1"/>
</dbReference>
<keyword evidence="1" id="KW-0812">Transmembrane</keyword>
<keyword evidence="1" id="KW-1133">Transmembrane helix</keyword>
<keyword evidence="3" id="KW-1185">Reference proteome</keyword>
<dbReference type="AlphaFoldDB" id="A0A6I4NX31"/>
<feature type="transmembrane region" description="Helical" evidence="1">
    <location>
        <begin position="28"/>
        <end position="46"/>
    </location>
</feature>
<feature type="transmembrane region" description="Helical" evidence="1">
    <location>
        <begin position="66"/>
        <end position="90"/>
    </location>
</feature>
<sequence length="222" mass="23948">MTATKSSASTTAAPGAARALLALRICKIAGWILIGLALALGAVAWLERRFQVALWQYLLFGDWVPTLWSLEWPAVLLGLGLLSVGALPFWPARPARPIGRRIATGVGMTVLVAVILPFSMIWTSIADHGRYRSLPERSDAGCRIVVREHSFLLGGGGSVGIVQPGSVVIDWVRDYAADDGYTPFAAGTYSLEWDGAQADLQIHGTTGMPVWWYTEDPIICAN</sequence>
<name>A0A6I4NX31_9MICO</name>
<reference evidence="2 3" key="1">
    <citation type="submission" date="2019-12" db="EMBL/GenBank/DDBJ databases">
        <authorList>
            <person name="Kim Y.S."/>
        </authorList>
    </citation>
    <scope>NUCLEOTIDE SEQUENCE [LARGE SCALE GENOMIC DNA]</scope>
    <source>
        <strain evidence="2 3">MMS17-SY077</strain>
    </source>
</reference>